<reference evidence="2 3" key="1">
    <citation type="submission" date="2019-12" db="EMBL/GenBank/DDBJ databases">
        <authorList>
            <person name="Alioto T."/>
            <person name="Alioto T."/>
            <person name="Gomez Garrido J."/>
        </authorList>
    </citation>
    <scope>NUCLEOTIDE SEQUENCE [LARGE SCALE GENOMIC DNA]</scope>
</reference>
<dbReference type="PANTHER" id="PTHR35764">
    <property type="entry name" value="PROTEIN SHORTAGE IN CHIASMATA 1"/>
    <property type="match status" value="1"/>
</dbReference>
<dbReference type="PANTHER" id="PTHR35764:SF1">
    <property type="entry name" value="PROTEIN SHORTAGE IN CHIASMATA 1"/>
    <property type="match status" value="1"/>
</dbReference>
<proteinExistence type="predicted"/>
<dbReference type="GO" id="GO:0000712">
    <property type="term" value="P:resolution of meiotic recombination intermediates"/>
    <property type="evidence" value="ECO:0007669"/>
    <property type="project" value="TreeGrafter"/>
</dbReference>
<accession>A0A8S0RFB6</accession>
<feature type="region of interest" description="Disordered" evidence="1">
    <location>
        <begin position="1562"/>
        <end position="1595"/>
    </location>
</feature>
<comment type="caution">
    <text evidence="2">The sequence shown here is derived from an EMBL/GenBank/DDBJ whole genome shotgun (WGS) entry which is preliminary data.</text>
</comment>
<dbReference type="EMBL" id="CACTIH010003611">
    <property type="protein sequence ID" value="CAA2977712.1"/>
    <property type="molecule type" value="Genomic_DNA"/>
</dbReference>
<gene>
    <name evidence="2" type="ORF">OLEA9_A061611</name>
</gene>
<dbReference type="Proteomes" id="UP000594638">
    <property type="component" value="Unassembled WGS sequence"/>
</dbReference>
<dbReference type="OrthoDB" id="2018152at2759"/>
<feature type="compositionally biased region" description="Polar residues" evidence="1">
    <location>
        <begin position="1204"/>
        <end position="1214"/>
    </location>
</feature>
<name>A0A8S0RFB6_OLEEU</name>
<feature type="region of interest" description="Disordered" evidence="1">
    <location>
        <begin position="1186"/>
        <end position="1221"/>
    </location>
</feature>
<evidence type="ECO:0000313" key="2">
    <source>
        <dbReference type="EMBL" id="CAA2977712.1"/>
    </source>
</evidence>
<protein>
    <recommendedName>
        <fullName evidence="4">Protein SHORTAGE IN CHIASMATA 1</fullName>
    </recommendedName>
</protein>
<dbReference type="Gramene" id="OE9A061611T2">
    <property type="protein sequence ID" value="OE9A061611C2"/>
    <property type="gene ID" value="OE9A061611"/>
</dbReference>
<organism evidence="2 3">
    <name type="scientific">Olea europaea subsp. europaea</name>
    <dbReference type="NCBI Taxonomy" id="158383"/>
    <lineage>
        <taxon>Eukaryota</taxon>
        <taxon>Viridiplantae</taxon>
        <taxon>Streptophyta</taxon>
        <taxon>Embryophyta</taxon>
        <taxon>Tracheophyta</taxon>
        <taxon>Spermatophyta</taxon>
        <taxon>Magnoliopsida</taxon>
        <taxon>eudicotyledons</taxon>
        <taxon>Gunneridae</taxon>
        <taxon>Pentapetalae</taxon>
        <taxon>asterids</taxon>
        <taxon>lamiids</taxon>
        <taxon>Lamiales</taxon>
        <taxon>Oleaceae</taxon>
        <taxon>Oleeae</taxon>
        <taxon>Olea</taxon>
    </lineage>
</organism>
<evidence type="ECO:0000256" key="1">
    <source>
        <dbReference type="SAM" id="MobiDB-lite"/>
    </source>
</evidence>
<evidence type="ECO:0000313" key="3">
    <source>
        <dbReference type="Proteomes" id="UP000594638"/>
    </source>
</evidence>
<dbReference type="InterPro" id="IPR038824">
    <property type="entry name" value="SHOC1-like"/>
</dbReference>
<keyword evidence="3" id="KW-1185">Reference proteome</keyword>
<evidence type="ECO:0008006" key="4">
    <source>
        <dbReference type="Google" id="ProtNLM"/>
    </source>
</evidence>
<sequence>MRNRFVSANYFTAGSSVQNLDFIRLPLPHLPPPNNLSFSQNFLHFFHAIPVFNITCEIEKLPIDHARSKFFSDVLPHVVDQVNFSEHEIRSPKGNCTVLIAEDETTPDHGGRNIIDITQFEIPEMDLSLLQSEGAVQFQMEDLDILSQSSVAECTMDMPTSDLCLPNLLEIQQSVYSVDNISLECSMEQKADFLEDAGSFEGELHFHDIHFPPFEVDEESLGIVRSIHTEDVLLDFENIEPQHWTELDVVLSDGKELLSSIEFDLMKYLSEHCLAVQCLGVELHSSNFSSQMDYLNILEQPHYEEYSTFHQGKAGGDIIGSMNPCLFEEFQFFDQDPSYSCEFFSDAAKEVETESCESMFGENMNFMNFGKLIVCHELTLMDDSFKSLPVPIISDHERIRSLHSMVEQILAQVESQSSSTSDGLYLDWHFLEEDNFGKYSSCRKMLWEIDTYKIDASVYLMDSRKQINDFILSKDCSNKPNSEDCREMLNLPSARVSMFHTSVDEKDSDSLHNHGDRKRLNGDLLPETGIEKVPLFVESMSSDLEFFLNPRNYVTGNESKPADKSVDIITTCPLLFSNYDSFACNATTKVQQQWNVRLHQVQLSENILLLIDNFYKVFLALLENDTELKQSQKLGQSGENLTLLYLPKEELMDLLKKKSAPSTYSAHDDNNIMLLMMLCAIKQMAYYLCYYGVHATYLYIDRLCRSLQCLKSRLICLYNLIKDANEKAEKEICEIHPSLSVVHEILQTNLSSSSLKILIVADRVFWWPLKRLLTSMKISFNELHHFSAHASQQGLEITKTVINTLLSSDCCLVSFEYVSAPFPFHEFGFVLEYGGSNGSSIISTICPKLDQLPPLYFLKVELEDSSVSKALSCGVYISKNSEFKMDADIHSISAQTESKNMLEDLLNFVPIEETYNNGLVKDVNDDEVCSMMPVKSMPVPLESKKINSCKPFPHNIVIIVNTKNFDKEMVISRRRTYQRILALEKEGAQVVERDIDLPIDIIVSAAICLAWYDCRNIGKKASAPDEAFSCLPLCIESIAASTLTSLSFAFSCCILIFEGEGNFLSGIMESSDELYAAAASLGIDIQLFCSFSSEMTDEIILSCIEVGTKSYRGLCPKMPDSESLAESFLTAFPSINPLSAHAILSSGSTLVEFLDLSDKDRTCALQKSQVPDESIALLSATSRYGMREDSKSGMTDCSSSVSSAPDSETAQPRSASDRKKLKYTHDLYETSESPNDLFHMEPLKLLSDDLLHPPKASTSCDSWLSGSTKKFDESGKSSLSFDDKLFRQSQGLDVDTMMTSSTMSRFHDFPDAKDLEILGEVEKPTMARIGANYDPRRRSGTSAIMNFSRQNTKASGYLQENLIGEVIDIDDTPAFRNDIDCSPFMLDGERDYGATKSRMSKPSSGLSKVPVFVDPVEIDSASDAQVSIRDSRQSSREEIGERFDAVENNKVSLKCQKMFFQEDVTESNSQNSFKISFQEKGPRNYGGTPLSNALRSIEPQQGSPWTIEFLNRIREKSRLKQQSLPCNLSSHRFNYSRNTSKVTKRKSPSILEFYKYQGGSSSEKIVEEKRQKRSLQPSNSSKNNKGSASCHPSLTPIDKRASRTLSFATNGNGGQSKLFWSDKSSHTFNRRF</sequence>